<dbReference type="PIRSF" id="PIRSF000799">
    <property type="entry name" value="DNA_pol_eps_2"/>
    <property type="match status" value="1"/>
</dbReference>
<dbReference type="Proteomes" id="UP000612746">
    <property type="component" value="Unassembled WGS sequence"/>
</dbReference>
<dbReference type="EMBL" id="JAEPRA010000024">
    <property type="protein sequence ID" value="KAG2172462.1"/>
    <property type="molecule type" value="Genomic_DNA"/>
</dbReference>
<name>A0A8H7U8R7_9FUNG</name>
<dbReference type="GO" id="GO:0042276">
    <property type="term" value="P:error-prone translesion synthesis"/>
    <property type="evidence" value="ECO:0007669"/>
    <property type="project" value="TreeGrafter"/>
</dbReference>
<dbReference type="AlphaFoldDB" id="A0A8H7U8R7"/>
<evidence type="ECO:0000313" key="9">
    <source>
        <dbReference type="Proteomes" id="UP000612746"/>
    </source>
</evidence>
<evidence type="ECO:0000256" key="6">
    <source>
        <dbReference type="PIRNR" id="PIRNR000799"/>
    </source>
</evidence>
<dbReference type="OrthoDB" id="10254730at2759"/>
<comment type="caution">
    <text evidence="8">The sequence shown here is derived from an EMBL/GenBank/DDBJ whole genome shotgun (WGS) entry which is preliminary data.</text>
</comment>
<dbReference type="GO" id="GO:0003677">
    <property type="term" value="F:DNA binding"/>
    <property type="evidence" value="ECO:0007669"/>
    <property type="project" value="UniProtKB-UniRule"/>
</dbReference>
<protein>
    <recommendedName>
        <fullName evidence="6">DNA polymerase epsilon subunit</fullName>
    </recommendedName>
    <alternativeName>
        <fullName evidence="6">DNA polymerase II subunit 2</fullName>
    </alternativeName>
</protein>
<evidence type="ECO:0000256" key="4">
    <source>
        <dbReference type="ARBA" id="ARBA00023125"/>
    </source>
</evidence>
<gene>
    <name evidence="8" type="ORF">INT44_006635</name>
</gene>
<sequence length="562" mass="64182">MPIPNQKKVSRAVYLIFTKKYGLHIQPDASRYLEELLREETNVNDSLEKIVKMYQKRNEGKYGVNGIIVDKASVQDVVNMIQAATAAASSSTPFSQPDEILKENLSQMTLDEEVENIDVSQYLKVVDAFSMPSMQYDYHRKGFVQSSAKPSLLSSSDAKGDIYRDRFNLIRQRVLRNDSFLPPSLQIIDSDSYLKITPIKSLIGHDNEQFLLLGMLTQIEEGKVYLEDNDAHVELDLSRCKSTVGLFTDNCFILVEGIYGDDHIFHVDELGLPPPESRQKTTSVFGHIDFLGLPPLNIEESVLLREEKLNTNISFVIISDLWLDQPKILRAFRQVLEGYSRTIVPLAFILSGNFVSQPLMFSGTESTKYRESFNLLADTIAEFPNLASHSYFIFVPGANDPWAGNTLPRPPVPDFFTARLRQKVKRAIFTSNPARIKYCTQEIVVFREDLLNRLRRNTLIQGDNPQDDRDLTKPLIRTIVDQAHLCPLPLSIRPIYCAYDHALRLYPMPDVLILADRCDNYSTNYEGCHCINPGSFPNSDLNWTTYYPAIRDSERWYVVTPW</sequence>
<accession>A0A8H7U8R7</accession>
<dbReference type="PANTHER" id="PTHR12708">
    <property type="entry name" value="DNA POLYMERASE EPSILON SUBUNIT B"/>
    <property type="match status" value="1"/>
</dbReference>
<dbReference type="GO" id="GO:0006261">
    <property type="term" value="P:DNA-templated DNA replication"/>
    <property type="evidence" value="ECO:0007669"/>
    <property type="project" value="InterPro"/>
</dbReference>
<dbReference type="InterPro" id="IPR007185">
    <property type="entry name" value="DNA_pol_a/d/e_bsu"/>
</dbReference>
<evidence type="ECO:0000256" key="1">
    <source>
        <dbReference type="ARBA" id="ARBA00004123"/>
    </source>
</evidence>
<keyword evidence="9" id="KW-1185">Reference proteome</keyword>
<proteinExistence type="inferred from homology"/>
<feature type="domain" description="DNA polymerase alpha/delta/epsilon subunit B" evidence="7">
    <location>
        <begin position="315"/>
        <end position="521"/>
    </location>
</feature>
<dbReference type="PANTHER" id="PTHR12708:SF0">
    <property type="entry name" value="DNA POLYMERASE EPSILON SUBUNIT 2"/>
    <property type="match status" value="1"/>
</dbReference>
<evidence type="ECO:0000313" key="8">
    <source>
        <dbReference type="EMBL" id="KAG2172462.1"/>
    </source>
</evidence>
<dbReference type="Pfam" id="PF04042">
    <property type="entry name" value="DNA_pol_E_B"/>
    <property type="match status" value="1"/>
</dbReference>
<comment type="similarity">
    <text evidence="2 6">Belongs to the DNA polymerase epsilon subunit B family.</text>
</comment>
<dbReference type="GO" id="GO:0008622">
    <property type="term" value="C:epsilon DNA polymerase complex"/>
    <property type="evidence" value="ECO:0007669"/>
    <property type="project" value="UniProtKB-UniRule"/>
</dbReference>
<evidence type="ECO:0000256" key="5">
    <source>
        <dbReference type="ARBA" id="ARBA00023242"/>
    </source>
</evidence>
<evidence type="ECO:0000256" key="3">
    <source>
        <dbReference type="ARBA" id="ARBA00022705"/>
    </source>
</evidence>
<reference evidence="8" key="1">
    <citation type="submission" date="2020-12" db="EMBL/GenBank/DDBJ databases">
        <title>Metabolic potential, ecology and presence of endohyphal bacteria is reflected in genomic diversity of Mucoromycotina.</title>
        <authorList>
            <person name="Muszewska A."/>
            <person name="Okrasinska A."/>
            <person name="Steczkiewicz K."/>
            <person name="Drgas O."/>
            <person name="Orlowska M."/>
            <person name="Perlinska-Lenart U."/>
            <person name="Aleksandrzak-Piekarczyk T."/>
            <person name="Szatraj K."/>
            <person name="Zielenkiewicz U."/>
            <person name="Pilsyk S."/>
            <person name="Malc E."/>
            <person name="Mieczkowski P."/>
            <person name="Kruszewska J.S."/>
            <person name="Biernat P."/>
            <person name="Pawlowska J."/>
        </authorList>
    </citation>
    <scope>NUCLEOTIDE SEQUENCE</scope>
    <source>
        <strain evidence="8">WA0000051536</strain>
    </source>
</reference>
<keyword evidence="4 6" id="KW-0238">DNA-binding</keyword>
<evidence type="ECO:0000256" key="2">
    <source>
        <dbReference type="ARBA" id="ARBA00009560"/>
    </source>
</evidence>
<comment type="subcellular location">
    <subcellularLocation>
        <location evidence="1 6">Nucleus</location>
    </subcellularLocation>
</comment>
<comment type="function">
    <text evidence="6">Participates in DNA repair and in chromosomal DNA replication.</text>
</comment>
<dbReference type="Gene3D" id="3.60.21.60">
    <property type="match status" value="1"/>
</dbReference>
<keyword evidence="5 6" id="KW-0539">Nucleus</keyword>
<keyword evidence="3 6" id="KW-0235">DNA replication</keyword>
<dbReference type="InterPro" id="IPR016266">
    <property type="entry name" value="POLE2"/>
</dbReference>
<organism evidence="8 9">
    <name type="scientific">Umbelopsis vinacea</name>
    <dbReference type="NCBI Taxonomy" id="44442"/>
    <lineage>
        <taxon>Eukaryota</taxon>
        <taxon>Fungi</taxon>
        <taxon>Fungi incertae sedis</taxon>
        <taxon>Mucoromycota</taxon>
        <taxon>Mucoromycotina</taxon>
        <taxon>Umbelopsidomycetes</taxon>
        <taxon>Umbelopsidales</taxon>
        <taxon>Umbelopsidaceae</taxon>
        <taxon>Umbelopsis</taxon>
    </lineage>
</organism>
<evidence type="ECO:0000259" key="7">
    <source>
        <dbReference type="Pfam" id="PF04042"/>
    </source>
</evidence>